<keyword evidence="1" id="KW-1133">Transmembrane helix</keyword>
<keyword evidence="1" id="KW-0472">Membrane</keyword>
<dbReference type="PANTHER" id="PTHR40288:SF1">
    <property type="entry name" value="EXPERA DOMAIN-CONTAINING PROTEIN"/>
    <property type="match status" value="1"/>
</dbReference>
<evidence type="ECO:0000256" key="1">
    <source>
        <dbReference type="SAM" id="Phobius"/>
    </source>
</evidence>
<evidence type="ECO:0000313" key="2">
    <source>
        <dbReference type="EMBL" id="KHN87033.1"/>
    </source>
</evidence>
<dbReference type="OMA" id="NECVANY"/>
<keyword evidence="3" id="KW-1185">Reference proteome</keyword>
<accession>A0A0B2VZF0</accession>
<proteinExistence type="predicted"/>
<name>A0A0B2VZF0_TOXCA</name>
<reference evidence="2 3" key="1">
    <citation type="submission" date="2014-11" db="EMBL/GenBank/DDBJ databases">
        <title>Genetic blueprint of the zoonotic pathogen Toxocara canis.</title>
        <authorList>
            <person name="Zhu X.-Q."/>
            <person name="Korhonen P.K."/>
            <person name="Cai H."/>
            <person name="Young N.D."/>
            <person name="Nejsum P."/>
            <person name="von Samson-Himmelstjerna G."/>
            <person name="Boag P.R."/>
            <person name="Tan P."/>
            <person name="Li Q."/>
            <person name="Min J."/>
            <person name="Yang Y."/>
            <person name="Wang X."/>
            <person name="Fang X."/>
            <person name="Hall R.S."/>
            <person name="Hofmann A."/>
            <person name="Sternberg P.W."/>
            <person name="Jex A.R."/>
            <person name="Gasser R.B."/>
        </authorList>
    </citation>
    <scope>NUCLEOTIDE SEQUENCE [LARGE SCALE GENOMIC DNA]</scope>
    <source>
        <strain evidence="2">PN_DK_2014</strain>
    </source>
</reference>
<feature type="transmembrane region" description="Helical" evidence="1">
    <location>
        <begin position="260"/>
        <end position="281"/>
    </location>
</feature>
<comment type="caution">
    <text evidence="2">The sequence shown here is derived from an EMBL/GenBank/DDBJ whole genome shotgun (WGS) entry which is preliminary data.</text>
</comment>
<dbReference type="AlphaFoldDB" id="A0A0B2VZF0"/>
<dbReference type="PANTHER" id="PTHR40288">
    <property type="entry name" value="PROTEIN CBG16535-RELATED"/>
    <property type="match status" value="1"/>
</dbReference>
<evidence type="ECO:0000313" key="3">
    <source>
        <dbReference type="Proteomes" id="UP000031036"/>
    </source>
</evidence>
<feature type="transmembrane region" description="Helical" evidence="1">
    <location>
        <begin position="219"/>
        <end position="240"/>
    </location>
</feature>
<protein>
    <submittedName>
        <fullName evidence="2">Uncharacterized protein</fullName>
    </submittedName>
</protein>
<dbReference type="OrthoDB" id="5858931at2759"/>
<feature type="transmembrane region" description="Helical" evidence="1">
    <location>
        <begin position="191"/>
        <end position="212"/>
    </location>
</feature>
<keyword evidence="1" id="KW-0812">Transmembrane</keyword>
<dbReference type="Proteomes" id="UP000031036">
    <property type="component" value="Unassembled WGS sequence"/>
</dbReference>
<organism evidence="2 3">
    <name type="scientific">Toxocara canis</name>
    <name type="common">Canine roundworm</name>
    <dbReference type="NCBI Taxonomy" id="6265"/>
    <lineage>
        <taxon>Eukaryota</taxon>
        <taxon>Metazoa</taxon>
        <taxon>Ecdysozoa</taxon>
        <taxon>Nematoda</taxon>
        <taxon>Chromadorea</taxon>
        <taxon>Rhabditida</taxon>
        <taxon>Spirurina</taxon>
        <taxon>Ascaridomorpha</taxon>
        <taxon>Ascaridoidea</taxon>
        <taxon>Toxocaridae</taxon>
        <taxon>Toxocara</taxon>
    </lineage>
</organism>
<gene>
    <name evidence="2" type="ORF">Tcan_15233</name>
</gene>
<sequence length="296" mass="33830">MVGWLSAKSDAFPSRAISTNYGEAINANRGGWPRRCAQVRMEKFLAAGIRIAVLGGNHLDAEQRPPTRTDVRRQTQIQRERASSDTMRLCWCITIGELNTFVCGIPFRNRELCAIFGIAQLLVSSASLLQHVYSLRVHGHVFYCHSNITENSTLGEKYLAYDIIIFDYGLMHRVLGTNECVANYLDGGFMRAMWCVEHTFALFILIVALYIIKKPTWVLWPALLMQSSYALGLAVLTMATAPKLLEAWSGRVDTDFGMAFFIYSCGFILNWFFTFVLWHHYWYMERKFSIRTAFVS</sequence>
<dbReference type="EMBL" id="JPKZ01000487">
    <property type="protein sequence ID" value="KHN87033.1"/>
    <property type="molecule type" value="Genomic_DNA"/>
</dbReference>